<feature type="compositionally biased region" description="Low complexity" evidence="5">
    <location>
        <begin position="82"/>
        <end position="92"/>
    </location>
</feature>
<evidence type="ECO:0000256" key="6">
    <source>
        <dbReference type="SAM" id="Phobius"/>
    </source>
</evidence>
<dbReference type="EMBL" id="CAXAMN010000703">
    <property type="protein sequence ID" value="CAK8990220.1"/>
    <property type="molecule type" value="Genomic_DNA"/>
</dbReference>
<gene>
    <name evidence="8" type="ORF">CCMP2556_LOCUS1971</name>
</gene>
<dbReference type="InterPro" id="IPR043203">
    <property type="entry name" value="VGCC_Ca_Na"/>
</dbReference>
<dbReference type="Gene3D" id="1.10.287.70">
    <property type="match status" value="1"/>
</dbReference>
<dbReference type="SUPFAM" id="SSF81324">
    <property type="entry name" value="Voltage-gated potassium channels"/>
    <property type="match status" value="1"/>
</dbReference>
<evidence type="ECO:0000259" key="7">
    <source>
        <dbReference type="Pfam" id="PF00520"/>
    </source>
</evidence>
<reference evidence="8 9" key="1">
    <citation type="submission" date="2024-02" db="EMBL/GenBank/DDBJ databases">
        <authorList>
            <person name="Chen Y."/>
            <person name="Shah S."/>
            <person name="Dougan E. K."/>
            <person name="Thang M."/>
            <person name="Chan C."/>
        </authorList>
    </citation>
    <scope>NUCLEOTIDE SEQUENCE [LARGE SCALE GENOMIC DNA]</scope>
</reference>
<evidence type="ECO:0000256" key="1">
    <source>
        <dbReference type="ARBA" id="ARBA00004141"/>
    </source>
</evidence>
<dbReference type="InterPro" id="IPR005821">
    <property type="entry name" value="Ion_trans_dom"/>
</dbReference>
<organism evidence="8 9">
    <name type="scientific">Durusdinium trenchii</name>
    <dbReference type="NCBI Taxonomy" id="1381693"/>
    <lineage>
        <taxon>Eukaryota</taxon>
        <taxon>Sar</taxon>
        <taxon>Alveolata</taxon>
        <taxon>Dinophyceae</taxon>
        <taxon>Suessiales</taxon>
        <taxon>Symbiodiniaceae</taxon>
        <taxon>Durusdinium</taxon>
    </lineage>
</organism>
<name>A0ABP0HJ27_9DINO</name>
<feature type="transmembrane region" description="Helical" evidence="6">
    <location>
        <begin position="425"/>
        <end position="450"/>
    </location>
</feature>
<evidence type="ECO:0000256" key="4">
    <source>
        <dbReference type="ARBA" id="ARBA00023136"/>
    </source>
</evidence>
<feature type="compositionally biased region" description="Basic and acidic residues" evidence="5">
    <location>
        <begin position="127"/>
        <end position="136"/>
    </location>
</feature>
<dbReference type="PANTHER" id="PTHR10037">
    <property type="entry name" value="VOLTAGE-GATED CATION CHANNEL CALCIUM AND SODIUM"/>
    <property type="match status" value="1"/>
</dbReference>
<feature type="transmembrane region" description="Helical" evidence="6">
    <location>
        <begin position="344"/>
        <end position="368"/>
    </location>
</feature>
<accession>A0ABP0HJ27</accession>
<dbReference type="CDD" id="cd00051">
    <property type="entry name" value="EFh"/>
    <property type="match status" value="1"/>
</dbReference>
<evidence type="ECO:0000313" key="9">
    <source>
        <dbReference type="Proteomes" id="UP001642484"/>
    </source>
</evidence>
<proteinExistence type="predicted"/>
<feature type="compositionally biased region" description="Polar residues" evidence="5">
    <location>
        <begin position="108"/>
        <end position="117"/>
    </location>
</feature>
<dbReference type="InterPro" id="IPR011992">
    <property type="entry name" value="EF-hand-dom_pair"/>
</dbReference>
<feature type="region of interest" description="Disordered" evidence="5">
    <location>
        <begin position="80"/>
        <end position="140"/>
    </location>
</feature>
<protein>
    <recommendedName>
        <fullName evidence="7">Ion transport domain-containing protein</fullName>
    </recommendedName>
</protein>
<evidence type="ECO:0000256" key="5">
    <source>
        <dbReference type="SAM" id="MobiDB-lite"/>
    </source>
</evidence>
<keyword evidence="4 6" id="KW-0472">Membrane</keyword>
<dbReference type="Gene3D" id="1.10.238.10">
    <property type="entry name" value="EF-hand"/>
    <property type="match status" value="1"/>
</dbReference>
<dbReference type="Pfam" id="PF00520">
    <property type="entry name" value="Ion_trans"/>
    <property type="match status" value="1"/>
</dbReference>
<dbReference type="Proteomes" id="UP001642484">
    <property type="component" value="Unassembled WGS sequence"/>
</dbReference>
<dbReference type="InterPro" id="IPR027359">
    <property type="entry name" value="Volt_channel_dom_sf"/>
</dbReference>
<feature type="domain" description="Ion transport" evidence="7">
    <location>
        <begin position="206"/>
        <end position="449"/>
    </location>
</feature>
<sequence length="640" mass="71391">MTHARLLALLDQEEQQLLKIADDSCMAIKENIQEAVMRMHQMIWDMKMRSSTPNHAMSIDEVGSTSQPNEVNACAEARQRFSPTSPMSPMSSGDNSIESDASGDSGLARQTSFQRHTTPAPPAEALPRAHGDDGEPMRLSSLGLDSLSVVNGDFDSEVAEVLATHQTQSTKMGKKVDKFLVRTENNPNQKDLWKMRVQTGMDYVAGGLVLLNSIVMMLELEFEGRAAGVFVGHQSNFDVVYTEELFLALDRIFVILFLLEWCVRLSVEKRSFFRDVANMFDTFLVVAGLVDLVVSLLASDDQGASRSIVVLRLMRALKSLRAIRMVRSLRFFQGLRVLVKACQCFLPSLCWAMVLLGIFMSMGALLLGNLLQDFVKDESMDPLDREWIWMRYGTSLQATYTLFEITFAGSWPLHARPVLEKASSYFVLFFVPYIVIVVFAIIRVIGAVFLKDTLDAAQNDAEQLVIDRLRLKEQYVNKLEGIFRAIDDSGNGLISEERLSYILSNPKVAAYFQTLDLDVHEGAALFHLLDNGDGEVTLDEFIDGIMRCKGPARAIDQVAMHAEIKNLDTKVTKLFKKLMKVSKASVEVKQRNMSKSVTAMKVFRGETASASFGGLPSPTRGLSKNRVYESEGRAEMVPAL</sequence>
<keyword evidence="2 6" id="KW-0812">Transmembrane</keyword>
<dbReference type="InterPro" id="IPR002048">
    <property type="entry name" value="EF_hand_dom"/>
</dbReference>
<dbReference type="SUPFAM" id="SSF47473">
    <property type="entry name" value="EF-hand"/>
    <property type="match status" value="1"/>
</dbReference>
<dbReference type="PANTHER" id="PTHR10037:SF62">
    <property type="entry name" value="SODIUM CHANNEL PROTEIN 60E"/>
    <property type="match status" value="1"/>
</dbReference>
<keyword evidence="9" id="KW-1185">Reference proteome</keyword>
<comment type="caution">
    <text evidence="8">The sequence shown here is derived from an EMBL/GenBank/DDBJ whole genome shotgun (WGS) entry which is preliminary data.</text>
</comment>
<feature type="region of interest" description="Disordered" evidence="5">
    <location>
        <begin position="614"/>
        <end position="640"/>
    </location>
</feature>
<evidence type="ECO:0000256" key="3">
    <source>
        <dbReference type="ARBA" id="ARBA00022989"/>
    </source>
</evidence>
<evidence type="ECO:0000313" key="8">
    <source>
        <dbReference type="EMBL" id="CAK8990220.1"/>
    </source>
</evidence>
<keyword evidence="3 6" id="KW-1133">Transmembrane helix</keyword>
<dbReference type="Gene3D" id="1.20.120.350">
    <property type="entry name" value="Voltage-gated potassium channels. Chain C"/>
    <property type="match status" value="1"/>
</dbReference>
<evidence type="ECO:0000256" key="2">
    <source>
        <dbReference type="ARBA" id="ARBA00022692"/>
    </source>
</evidence>
<comment type="subcellular location">
    <subcellularLocation>
        <location evidence="1">Membrane</location>
        <topology evidence="1">Multi-pass membrane protein</topology>
    </subcellularLocation>
</comment>